<gene>
    <name evidence="3" type="ORF">M747DRAFT_319370</name>
</gene>
<reference evidence="3 4" key="1">
    <citation type="submission" date="2018-07" db="EMBL/GenBank/DDBJ databases">
        <title>Section-level genome sequencing of Aspergillus section Nigri to investigate inter- and intra-species variation.</title>
        <authorList>
            <consortium name="DOE Joint Genome Institute"/>
            <person name="Vesth T.C."/>
            <person name="Nybo J.L."/>
            <person name="Theobald S."/>
            <person name="Frisvad J.C."/>
            <person name="Larsen T.O."/>
            <person name="Nielsen K.F."/>
            <person name="Hoof J.B."/>
            <person name="Brandl J."/>
            <person name="Salamov A."/>
            <person name="Riley R."/>
            <person name="Gladden J.M."/>
            <person name="Phatale P."/>
            <person name="Nielsen M.T."/>
            <person name="Lyhne E.K."/>
            <person name="Kogle M.E."/>
            <person name="Strasser K."/>
            <person name="McDonnell E."/>
            <person name="Barry K."/>
            <person name="Clum A."/>
            <person name="Chen C."/>
            <person name="Nolan M."/>
            <person name="Sandor L."/>
            <person name="Kuo A."/>
            <person name="Lipzen A."/>
            <person name="Hainaut M."/>
            <person name="Drula E."/>
            <person name="Tsang A."/>
            <person name="Magnuson J.K."/>
            <person name="Henrissat B."/>
            <person name="Wiebenga A."/>
            <person name="Simmons B.A."/>
            <person name="Makela M.R."/>
            <person name="De vries R.P."/>
            <person name="Grigoriev I.V."/>
            <person name="Mortensen U.H."/>
            <person name="Baker S.E."/>
            <person name="Andersen M.R."/>
        </authorList>
    </citation>
    <scope>NUCLEOTIDE SEQUENCE [LARGE SCALE GENOMIC DNA]</scope>
    <source>
        <strain evidence="3 4">ATCC 13496</strain>
    </source>
</reference>
<dbReference type="EMBL" id="KZ851963">
    <property type="protein sequence ID" value="RDH14591.1"/>
    <property type="molecule type" value="Genomic_DNA"/>
</dbReference>
<evidence type="ECO:0000313" key="3">
    <source>
        <dbReference type="EMBL" id="RDH14591.1"/>
    </source>
</evidence>
<keyword evidence="2" id="KW-0472">Membrane</keyword>
<dbReference type="Proteomes" id="UP000253845">
    <property type="component" value="Unassembled WGS sequence"/>
</dbReference>
<keyword evidence="2" id="KW-1133">Transmembrane helix</keyword>
<feature type="compositionally biased region" description="Pro residues" evidence="1">
    <location>
        <begin position="157"/>
        <end position="167"/>
    </location>
</feature>
<feature type="region of interest" description="Disordered" evidence="1">
    <location>
        <begin position="140"/>
        <end position="169"/>
    </location>
</feature>
<protein>
    <submittedName>
        <fullName evidence="3">Uncharacterized protein</fullName>
    </submittedName>
</protein>
<sequence length="237" mass="25585">MTMKIPNVTILPCAMAFIIVAFVNWYVDLSVSQSVTTNSRAVPYDVEQTWKQGRTVAAVEKFVHVSGLSDLADLCVLCQCPALGRDMNLRRTSFHNPMGLTNTHRVLDRIEAHPSIFLRRVGLPQCHSAAPAAQVALPVQHPPSLPVPEPEDVHNPPSLPVPDPEPVPSVATATSDTGVTMGVEEPEHGGNAVDTNQLQPVDDVIGFDTLDTAGDEIVVNSSHTSDIIKHEALPKFP</sequence>
<proteinExistence type="predicted"/>
<evidence type="ECO:0000256" key="1">
    <source>
        <dbReference type="SAM" id="MobiDB-lite"/>
    </source>
</evidence>
<dbReference type="AlphaFoldDB" id="A0A370BND6"/>
<name>A0A370BND6_ASPNG</name>
<dbReference type="VEuPathDB" id="FungiDB:M747DRAFT_319370"/>
<keyword evidence="2" id="KW-0812">Transmembrane</keyword>
<organism evidence="3 4">
    <name type="scientific">Aspergillus niger ATCC 13496</name>
    <dbReference type="NCBI Taxonomy" id="1353008"/>
    <lineage>
        <taxon>Eukaryota</taxon>
        <taxon>Fungi</taxon>
        <taxon>Dikarya</taxon>
        <taxon>Ascomycota</taxon>
        <taxon>Pezizomycotina</taxon>
        <taxon>Eurotiomycetes</taxon>
        <taxon>Eurotiomycetidae</taxon>
        <taxon>Eurotiales</taxon>
        <taxon>Aspergillaceae</taxon>
        <taxon>Aspergillus</taxon>
        <taxon>Aspergillus subgen. Circumdati</taxon>
    </lineage>
</organism>
<evidence type="ECO:0000256" key="2">
    <source>
        <dbReference type="SAM" id="Phobius"/>
    </source>
</evidence>
<feature type="transmembrane region" description="Helical" evidence="2">
    <location>
        <begin position="7"/>
        <end position="27"/>
    </location>
</feature>
<evidence type="ECO:0000313" key="4">
    <source>
        <dbReference type="Proteomes" id="UP000253845"/>
    </source>
</evidence>
<accession>A0A370BND6</accession>